<dbReference type="GO" id="GO:0005829">
    <property type="term" value="C:cytosol"/>
    <property type="evidence" value="ECO:0007669"/>
    <property type="project" value="TreeGrafter"/>
</dbReference>
<evidence type="ECO:0000256" key="15">
    <source>
        <dbReference type="SAM" id="SignalP"/>
    </source>
</evidence>
<feature type="binding site" evidence="9">
    <location>
        <position position="54"/>
    </location>
    <ligand>
        <name>NADPH</name>
        <dbReference type="ChEBI" id="CHEBI:57783"/>
    </ligand>
</feature>
<organism evidence="18 19">
    <name type="scientific">Pelistega europaea</name>
    <dbReference type="NCBI Taxonomy" id="106147"/>
    <lineage>
        <taxon>Bacteria</taxon>
        <taxon>Pseudomonadati</taxon>
        <taxon>Pseudomonadota</taxon>
        <taxon>Betaproteobacteria</taxon>
        <taxon>Burkholderiales</taxon>
        <taxon>Alcaligenaceae</taxon>
        <taxon>Pelistega</taxon>
    </lineage>
</organism>
<keyword evidence="15" id="KW-0732">Signal</keyword>
<dbReference type="Pfam" id="PF01210">
    <property type="entry name" value="NAD_Gly3P_dh_N"/>
    <property type="match status" value="1"/>
</dbReference>
<evidence type="ECO:0000256" key="7">
    <source>
        <dbReference type="ARBA" id="ARBA00023209"/>
    </source>
</evidence>
<dbReference type="NCBIfam" id="NF000940">
    <property type="entry name" value="PRK00094.1-2"/>
    <property type="match status" value="1"/>
</dbReference>
<feature type="binding site" evidence="9">
    <location>
        <position position="293"/>
    </location>
    <ligand>
        <name>NADPH</name>
        <dbReference type="ChEBI" id="CHEBI:57783"/>
    </ligand>
</feature>
<keyword evidence="8 9" id="KW-1208">Phospholipid metabolism</keyword>
<feature type="binding site" evidence="9">
    <location>
        <position position="268"/>
    </location>
    <ligand>
        <name>NADPH</name>
        <dbReference type="ChEBI" id="CHEBI:57783"/>
    </ligand>
</feature>
<reference evidence="18 19" key="1">
    <citation type="submission" date="2020-05" db="EMBL/GenBank/DDBJ databases">
        <authorList>
            <person name="Niu N."/>
        </authorList>
    </citation>
    <scope>NUCLEOTIDE SEQUENCE [LARGE SCALE GENOMIC DNA]</scope>
    <source>
        <strain evidence="18 19">LMG10982</strain>
    </source>
</reference>
<feature type="binding site" evidence="9">
    <location>
        <position position="17"/>
    </location>
    <ligand>
        <name>NADPH</name>
        <dbReference type="ChEBI" id="CHEBI:57783"/>
    </ligand>
</feature>
<keyword evidence="2 9" id="KW-0444">Lipid biosynthesis</keyword>
<feature type="binding site" evidence="12">
    <location>
        <begin position="14"/>
        <end position="19"/>
    </location>
    <ligand>
        <name>NAD(+)</name>
        <dbReference type="ChEBI" id="CHEBI:57540"/>
    </ligand>
</feature>
<feature type="binding site" evidence="9">
    <location>
        <position position="149"/>
    </location>
    <ligand>
        <name>sn-glycerol 3-phosphate</name>
        <dbReference type="ChEBI" id="CHEBI:57597"/>
    </ligand>
</feature>
<dbReference type="EC" id="1.1.1.94" evidence="9"/>
<gene>
    <name evidence="9" type="primary">gpsA</name>
    <name evidence="18" type="ORF">HKX40_01260</name>
</gene>
<feature type="binding site" evidence="12">
    <location>
        <position position="268"/>
    </location>
    <ligand>
        <name>NAD(+)</name>
        <dbReference type="ChEBI" id="CHEBI:57540"/>
    </ligand>
</feature>
<evidence type="ECO:0000256" key="14">
    <source>
        <dbReference type="RuleBase" id="RU000439"/>
    </source>
</evidence>
<dbReference type="FunFam" id="1.10.1040.10:FF:000001">
    <property type="entry name" value="Glycerol-3-phosphate dehydrogenase [NAD(P)+]"/>
    <property type="match status" value="1"/>
</dbReference>
<dbReference type="GO" id="GO:0047952">
    <property type="term" value="F:glycerol-3-phosphate dehydrogenase [NAD(P)+] activity"/>
    <property type="evidence" value="ECO:0007669"/>
    <property type="project" value="UniProtKB-UniRule"/>
</dbReference>
<keyword evidence="5 9" id="KW-0520">NAD</keyword>
<evidence type="ECO:0000259" key="17">
    <source>
        <dbReference type="Pfam" id="PF07479"/>
    </source>
</evidence>
<evidence type="ECO:0000256" key="3">
    <source>
        <dbReference type="ARBA" id="ARBA00022857"/>
    </source>
</evidence>
<name>A0A7Y4L875_9BURK</name>
<feature type="binding site" evidence="11">
    <location>
        <begin position="268"/>
        <end position="269"/>
    </location>
    <ligand>
        <name>substrate</name>
    </ligand>
</feature>
<keyword evidence="19" id="KW-1185">Reference proteome</keyword>
<dbReference type="Proteomes" id="UP000541421">
    <property type="component" value="Unassembled WGS sequence"/>
</dbReference>
<keyword evidence="9" id="KW-0547">Nucleotide-binding</keyword>
<dbReference type="Gene3D" id="1.10.1040.10">
    <property type="entry name" value="N-(1-d-carboxylethyl)-l-norvaline Dehydrogenase, domain 2"/>
    <property type="match status" value="1"/>
</dbReference>
<feature type="binding site" evidence="11">
    <location>
        <position position="121"/>
    </location>
    <ligand>
        <name>substrate</name>
    </ligand>
</feature>
<feature type="binding site" evidence="9">
    <location>
        <position position="121"/>
    </location>
    <ligand>
        <name>sn-glycerol 3-phosphate</name>
        <dbReference type="ChEBI" id="CHEBI:57597"/>
    </ligand>
</feature>
<comment type="pathway">
    <text evidence="9">Membrane lipid metabolism; glycerophospholipid metabolism.</text>
</comment>
<proteinExistence type="inferred from homology"/>
<dbReference type="InterPro" id="IPR006168">
    <property type="entry name" value="G3P_DH_NAD-dep"/>
</dbReference>
<evidence type="ECO:0000256" key="6">
    <source>
        <dbReference type="ARBA" id="ARBA00023098"/>
    </source>
</evidence>
<dbReference type="SUPFAM" id="SSF51735">
    <property type="entry name" value="NAD(P)-binding Rossmann-fold domains"/>
    <property type="match status" value="1"/>
</dbReference>
<dbReference type="PANTHER" id="PTHR11728:SF1">
    <property type="entry name" value="GLYCEROL-3-PHOSPHATE DEHYDROGENASE [NAD(+)] 2, CHLOROPLASTIC"/>
    <property type="match status" value="1"/>
</dbReference>
<feature type="binding site" evidence="9">
    <location>
        <position position="38"/>
    </location>
    <ligand>
        <name>NADPH</name>
        <dbReference type="ChEBI" id="CHEBI:57783"/>
    </ligand>
</feature>
<feature type="signal peptide" evidence="15">
    <location>
        <begin position="1"/>
        <end position="23"/>
    </location>
</feature>
<keyword evidence="7 9" id="KW-0594">Phospholipid biosynthesis</keyword>
<evidence type="ECO:0000256" key="10">
    <source>
        <dbReference type="PIRSR" id="PIRSR000114-1"/>
    </source>
</evidence>
<evidence type="ECO:0000256" key="2">
    <source>
        <dbReference type="ARBA" id="ARBA00022516"/>
    </source>
</evidence>
<comment type="caution">
    <text evidence="18">The sequence shown here is derived from an EMBL/GenBank/DDBJ whole genome shotgun (WGS) entry which is preliminary data.</text>
</comment>
<dbReference type="PIRSF" id="PIRSF000114">
    <property type="entry name" value="Glycerol-3-P_dh"/>
    <property type="match status" value="1"/>
</dbReference>
<feature type="domain" description="Glycerol-3-phosphate dehydrogenase NAD-dependent C-terminal" evidence="17">
    <location>
        <begin position="193"/>
        <end position="333"/>
    </location>
</feature>
<dbReference type="RefSeq" id="WP_171587823.1">
    <property type="nucleotide sequence ID" value="NZ_JABGBO010000001.1"/>
</dbReference>
<dbReference type="InterPro" id="IPR006109">
    <property type="entry name" value="G3P_DH_NAD-dep_C"/>
</dbReference>
<evidence type="ECO:0000313" key="18">
    <source>
        <dbReference type="EMBL" id="NOL48769.1"/>
    </source>
</evidence>
<dbReference type="InterPro" id="IPR013328">
    <property type="entry name" value="6PGD_dom2"/>
</dbReference>
<dbReference type="NCBIfam" id="NF000942">
    <property type="entry name" value="PRK00094.1-4"/>
    <property type="match status" value="1"/>
</dbReference>
<dbReference type="InterPro" id="IPR008927">
    <property type="entry name" value="6-PGluconate_DH-like_C_sf"/>
</dbReference>
<dbReference type="EMBL" id="JABGBO010000001">
    <property type="protein sequence ID" value="NOL48769.1"/>
    <property type="molecule type" value="Genomic_DNA"/>
</dbReference>
<dbReference type="PRINTS" id="PR00077">
    <property type="entry name" value="GPDHDRGNASE"/>
</dbReference>
<feature type="binding site" evidence="9">
    <location>
        <position position="268"/>
    </location>
    <ligand>
        <name>sn-glycerol 3-phosphate</name>
        <dbReference type="ChEBI" id="CHEBI:57597"/>
    </ligand>
</feature>
<feature type="active site" description="Proton acceptor" evidence="9 10">
    <location>
        <position position="204"/>
    </location>
</feature>
<protein>
    <recommendedName>
        <fullName evidence="9">Glycerol-3-phosphate dehydrogenase [NAD(P)+]</fullName>
        <ecNumber evidence="9">1.1.1.94</ecNumber>
    </recommendedName>
    <alternativeName>
        <fullName evidence="9">NAD(P)(+)-dependent glycerol-3-phosphate dehydrogenase</fullName>
    </alternativeName>
    <alternativeName>
        <fullName evidence="9">NAD(P)H-dependent dihydroxyacetone-phosphate reductase</fullName>
    </alternativeName>
</protein>
<keyword evidence="9" id="KW-0963">Cytoplasm</keyword>
<dbReference type="HAMAP" id="MF_00394">
    <property type="entry name" value="NAD_Glyc3P_dehydrog"/>
    <property type="match status" value="1"/>
</dbReference>
<feature type="binding site" evidence="12">
    <location>
        <position position="153"/>
    </location>
    <ligand>
        <name>NAD(+)</name>
        <dbReference type="ChEBI" id="CHEBI:57540"/>
    </ligand>
</feature>
<accession>A0A7Y4L875</accession>
<dbReference type="Pfam" id="PF07479">
    <property type="entry name" value="NAD_Gly3P_dh_C"/>
    <property type="match status" value="1"/>
</dbReference>
<evidence type="ECO:0000256" key="12">
    <source>
        <dbReference type="PIRSR" id="PIRSR000114-3"/>
    </source>
</evidence>
<dbReference type="GO" id="GO:0051287">
    <property type="term" value="F:NAD binding"/>
    <property type="evidence" value="ECO:0007669"/>
    <property type="project" value="InterPro"/>
</dbReference>
<feature type="binding site" evidence="9">
    <location>
        <position position="204"/>
    </location>
    <ligand>
        <name>sn-glycerol 3-phosphate</name>
        <dbReference type="ChEBI" id="CHEBI:57597"/>
    </ligand>
</feature>
<dbReference type="UniPathway" id="UPA00940"/>
<evidence type="ECO:0000256" key="11">
    <source>
        <dbReference type="PIRSR" id="PIRSR000114-2"/>
    </source>
</evidence>
<feature type="domain" description="Glycerol-3-phosphate dehydrogenase NAD-dependent N-terminal" evidence="16">
    <location>
        <begin position="12"/>
        <end position="170"/>
    </location>
</feature>
<feature type="binding site" evidence="9">
    <location>
        <position position="37"/>
    </location>
    <ligand>
        <name>NADPH</name>
        <dbReference type="ChEBI" id="CHEBI:57783"/>
    </ligand>
</feature>
<dbReference type="GO" id="GO:0046168">
    <property type="term" value="P:glycerol-3-phosphate catabolic process"/>
    <property type="evidence" value="ECO:0007669"/>
    <property type="project" value="InterPro"/>
</dbReference>
<comment type="catalytic activity">
    <reaction evidence="9">
        <text>sn-glycerol 3-phosphate + NAD(+) = dihydroxyacetone phosphate + NADH + H(+)</text>
        <dbReference type="Rhea" id="RHEA:11092"/>
        <dbReference type="ChEBI" id="CHEBI:15378"/>
        <dbReference type="ChEBI" id="CHEBI:57540"/>
        <dbReference type="ChEBI" id="CHEBI:57597"/>
        <dbReference type="ChEBI" id="CHEBI:57642"/>
        <dbReference type="ChEBI" id="CHEBI:57945"/>
        <dbReference type="EC" id="1.1.1.94"/>
    </reaction>
</comment>
<keyword evidence="4 9" id="KW-0560">Oxidoreductase</keyword>
<evidence type="ECO:0000256" key="1">
    <source>
        <dbReference type="ARBA" id="ARBA00011009"/>
    </source>
</evidence>
<dbReference type="GO" id="GO:0006650">
    <property type="term" value="P:glycerophospholipid metabolic process"/>
    <property type="evidence" value="ECO:0007669"/>
    <property type="project" value="UniProtKB-UniRule"/>
</dbReference>
<dbReference type="PROSITE" id="PS00957">
    <property type="entry name" value="NAD_G3PDH"/>
    <property type="match status" value="1"/>
</dbReference>
<feature type="binding site" evidence="9">
    <location>
        <position position="153"/>
    </location>
    <ligand>
        <name>NADPH</name>
        <dbReference type="ChEBI" id="CHEBI:57783"/>
    </ligand>
</feature>
<keyword evidence="6 9" id="KW-0443">Lipid metabolism</keyword>
<feature type="binding site" evidence="9">
    <location>
        <position position="267"/>
    </location>
    <ligand>
        <name>sn-glycerol 3-phosphate</name>
        <dbReference type="ChEBI" id="CHEBI:57597"/>
    </ligand>
</feature>
<feature type="binding site" evidence="9">
    <location>
        <position position="151"/>
    </location>
    <ligand>
        <name>sn-glycerol 3-phosphate</name>
        <dbReference type="ChEBI" id="CHEBI:57597"/>
    </ligand>
</feature>
<feature type="binding site" evidence="9">
    <location>
        <position position="269"/>
    </location>
    <ligand>
        <name>sn-glycerol 3-phosphate</name>
        <dbReference type="ChEBI" id="CHEBI:57597"/>
    </ligand>
</feature>
<dbReference type="Gene3D" id="3.40.50.720">
    <property type="entry name" value="NAD(P)-binding Rossmann-like Domain"/>
    <property type="match status" value="1"/>
</dbReference>
<evidence type="ECO:0000256" key="5">
    <source>
        <dbReference type="ARBA" id="ARBA00023027"/>
    </source>
</evidence>
<keyword evidence="3 9" id="KW-0521">NADP</keyword>
<feature type="binding site" evidence="9">
    <location>
        <position position="121"/>
    </location>
    <ligand>
        <name>NADPH</name>
        <dbReference type="ChEBI" id="CHEBI:57783"/>
    </ligand>
</feature>
<feature type="binding site" evidence="9">
    <location>
        <position position="257"/>
    </location>
    <ligand>
        <name>sn-glycerol 3-phosphate</name>
        <dbReference type="ChEBI" id="CHEBI:57597"/>
    </ligand>
</feature>
<comment type="subcellular location">
    <subcellularLocation>
        <location evidence="9">Cytoplasm</location>
    </subcellularLocation>
</comment>
<comment type="function">
    <text evidence="9">Catalyzes the reduction of the glycolytic intermediate dihydroxyacetone phosphate (DHAP) to sn-glycerol 3-phosphate (G3P), the key precursor for phospholipid synthesis.</text>
</comment>
<evidence type="ECO:0000256" key="9">
    <source>
        <dbReference type="HAMAP-Rule" id="MF_00394"/>
    </source>
</evidence>
<feature type="chain" id="PRO_5031130171" description="Glycerol-3-phosphate dehydrogenase [NAD(P)+]" evidence="15">
    <location>
        <begin position="24"/>
        <end position="345"/>
    </location>
</feature>
<feature type="binding site" evidence="9">
    <location>
        <position position="18"/>
    </location>
    <ligand>
        <name>NADPH</name>
        <dbReference type="ChEBI" id="CHEBI:57783"/>
    </ligand>
</feature>
<dbReference type="InterPro" id="IPR036291">
    <property type="entry name" value="NAD(P)-bd_dom_sf"/>
</dbReference>
<comment type="catalytic activity">
    <reaction evidence="9 14">
        <text>sn-glycerol 3-phosphate + NADP(+) = dihydroxyacetone phosphate + NADPH + H(+)</text>
        <dbReference type="Rhea" id="RHEA:11096"/>
        <dbReference type="ChEBI" id="CHEBI:15378"/>
        <dbReference type="ChEBI" id="CHEBI:57597"/>
        <dbReference type="ChEBI" id="CHEBI:57642"/>
        <dbReference type="ChEBI" id="CHEBI:57783"/>
        <dbReference type="ChEBI" id="CHEBI:58349"/>
        <dbReference type="EC" id="1.1.1.94"/>
    </reaction>
</comment>
<evidence type="ECO:0000259" key="16">
    <source>
        <dbReference type="Pfam" id="PF01210"/>
    </source>
</evidence>
<dbReference type="GO" id="GO:0005975">
    <property type="term" value="P:carbohydrate metabolic process"/>
    <property type="evidence" value="ECO:0007669"/>
    <property type="project" value="InterPro"/>
</dbReference>
<dbReference type="GO" id="GO:0046167">
    <property type="term" value="P:glycerol-3-phosphate biosynthetic process"/>
    <property type="evidence" value="ECO:0007669"/>
    <property type="project" value="UniProtKB-UniRule"/>
</dbReference>
<evidence type="ECO:0000313" key="19">
    <source>
        <dbReference type="Proteomes" id="UP000541421"/>
    </source>
</evidence>
<dbReference type="GO" id="GO:0008654">
    <property type="term" value="P:phospholipid biosynthetic process"/>
    <property type="evidence" value="ECO:0007669"/>
    <property type="project" value="UniProtKB-KW"/>
</dbReference>
<evidence type="ECO:0000256" key="8">
    <source>
        <dbReference type="ARBA" id="ARBA00023264"/>
    </source>
</evidence>
<sequence>MKTAAPNLRTLVIGAGSWGTALAATATQNSHTLLWCRHAEQAQAICLQHHNPRYLHDCALPKALHATASFSEAITHLKSSPSQALIILGVPVKAMRETVSFWFSMLDKEHLSNIPIVWTCKGFEQSTGQLPHEIVRESSGFPHIGVLSGPSFAREVVQGLPVALTVASDSTVVLQRTTEVLHNNFCRIYQSDDVNGVEVGGALKNVIAIACGIADGLALGNNARAALITRGLAEMTRLGVAMQGQARTFAGLTGLGDLVLTSTGDLSRNRQVGLAIAKGVSLSDILNSGITAEGVRSAQDILKRAHSLSIDMPITEVVCRVLFDDLSPRNAVQQLLTREAKQEHV</sequence>
<dbReference type="AlphaFoldDB" id="A0A7Y4L875"/>
<evidence type="ECO:0000256" key="4">
    <source>
        <dbReference type="ARBA" id="ARBA00023002"/>
    </source>
</evidence>
<comment type="caution">
    <text evidence="9">Lacks conserved residue(s) required for the propagation of feature annotation.</text>
</comment>
<evidence type="ECO:0000256" key="13">
    <source>
        <dbReference type="RuleBase" id="RU000437"/>
    </source>
</evidence>
<dbReference type="SUPFAM" id="SSF48179">
    <property type="entry name" value="6-phosphogluconate dehydrogenase C-terminal domain-like"/>
    <property type="match status" value="1"/>
</dbReference>
<dbReference type="PANTHER" id="PTHR11728">
    <property type="entry name" value="GLYCEROL-3-PHOSPHATE DEHYDROGENASE"/>
    <property type="match status" value="1"/>
</dbReference>
<dbReference type="InterPro" id="IPR011128">
    <property type="entry name" value="G3P_DH_NAD-dep_N"/>
</dbReference>
<comment type="similarity">
    <text evidence="1 9 13">Belongs to the NAD-dependent glycerol-3-phosphate dehydrogenase family.</text>
</comment>